<dbReference type="InterPro" id="IPR005785">
    <property type="entry name" value="B_amino_transI"/>
</dbReference>
<dbReference type="InterPro" id="IPR043132">
    <property type="entry name" value="BCAT-like_C"/>
</dbReference>
<dbReference type="EMBL" id="LRRQ01000053">
    <property type="protein sequence ID" value="OAM90674.1"/>
    <property type="molecule type" value="Genomic_DNA"/>
</dbReference>
<dbReference type="Gene3D" id="3.20.10.10">
    <property type="entry name" value="D-amino Acid Aminotransferase, subunit A, domain 2"/>
    <property type="match status" value="1"/>
</dbReference>
<evidence type="ECO:0000256" key="15">
    <source>
        <dbReference type="RuleBase" id="RU004106"/>
    </source>
</evidence>
<dbReference type="OrthoDB" id="9805628at2"/>
<dbReference type="InterPro" id="IPR036038">
    <property type="entry name" value="Aminotransferase-like"/>
</dbReference>
<evidence type="ECO:0000256" key="7">
    <source>
        <dbReference type="ARBA" id="ARBA00022576"/>
    </source>
</evidence>
<comment type="pathway">
    <text evidence="5 17">Amino-acid biosynthesis; L-leucine biosynthesis; L-leucine from 3-methyl-2-oxobutanoate: step 4/4.</text>
</comment>
<organism evidence="18 19">
    <name type="scientific">Termitidicoccus mucosus</name>
    <dbReference type="NCBI Taxonomy" id="1184151"/>
    <lineage>
        <taxon>Bacteria</taxon>
        <taxon>Pseudomonadati</taxon>
        <taxon>Verrucomicrobiota</taxon>
        <taxon>Opitutia</taxon>
        <taxon>Opitutales</taxon>
        <taxon>Opitutaceae</taxon>
        <taxon>Termitidicoccus</taxon>
    </lineage>
</organism>
<dbReference type="EC" id="2.6.1.42" evidence="17"/>
<dbReference type="InterPro" id="IPR001544">
    <property type="entry name" value="Aminotrans_IV"/>
</dbReference>
<dbReference type="UniPathway" id="UPA00049">
    <property type="reaction ID" value="UER00062"/>
</dbReference>
<evidence type="ECO:0000256" key="14">
    <source>
        <dbReference type="ARBA" id="ARBA00049229"/>
    </source>
</evidence>
<dbReference type="Proteomes" id="UP000078486">
    <property type="component" value="Unassembled WGS sequence"/>
</dbReference>
<comment type="catalytic activity">
    <reaction evidence="13 17">
        <text>L-isoleucine + 2-oxoglutarate = (S)-3-methyl-2-oxopentanoate + L-glutamate</text>
        <dbReference type="Rhea" id="RHEA:24801"/>
        <dbReference type="ChEBI" id="CHEBI:16810"/>
        <dbReference type="ChEBI" id="CHEBI:29985"/>
        <dbReference type="ChEBI" id="CHEBI:35146"/>
        <dbReference type="ChEBI" id="CHEBI:58045"/>
        <dbReference type="EC" id="2.6.1.42"/>
    </reaction>
</comment>
<dbReference type="GO" id="GO:0052656">
    <property type="term" value="F:L-isoleucine-2-oxoglutarate transaminase activity"/>
    <property type="evidence" value="ECO:0007669"/>
    <property type="project" value="RHEA"/>
</dbReference>
<gene>
    <name evidence="17" type="primary">ilvE</name>
    <name evidence="18" type="ORF">AW736_07070</name>
</gene>
<dbReference type="AlphaFoldDB" id="A0A178ILC6"/>
<evidence type="ECO:0000313" key="19">
    <source>
        <dbReference type="Proteomes" id="UP000078486"/>
    </source>
</evidence>
<dbReference type="FunFam" id="3.20.10.10:FF:000002">
    <property type="entry name" value="D-alanine aminotransferase"/>
    <property type="match status" value="1"/>
</dbReference>
<comment type="catalytic activity">
    <reaction evidence="12 17">
        <text>L-valine + 2-oxoglutarate = 3-methyl-2-oxobutanoate + L-glutamate</text>
        <dbReference type="Rhea" id="RHEA:24813"/>
        <dbReference type="ChEBI" id="CHEBI:11851"/>
        <dbReference type="ChEBI" id="CHEBI:16810"/>
        <dbReference type="ChEBI" id="CHEBI:29985"/>
        <dbReference type="ChEBI" id="CHEBI:57762"/>
        <dbReference type="EC" id="2.6.1.42"/>
    </reaction>
</comment>
<comment type="pathway">
    <text evidence="4 17">Amino-acid biosynthesis; L-valine biosynthesis; L-valine from pyruvate: step 4/4.</text>
</comment>
<evidence type="ECO:0000256" key="1">
    <source>
        <dbReference type="ARBA" id="ARBA00001933"/>
    </source>
</evidence>
<evidence type="ECO:0000256" key="8">
    <source>
        <dbReference type="ARBA" id="ARBA00022605"/>
    </source>
</evidence>
<dbReference type="PROSITE" id="PS00770">
    <property type="entry name" value="AA_TRANSFER_CLASS_4"/>
    <property type="match status" value="1"/>
</dbReference>
<dbReference type="FunFam" id="3.30.470.10:FF:000006">
    <property type="entry name" value="Branched-chain-amino-acid aminotransferase"/>
    <property type="match status" value="1"/>
</dbReference>
<evidence type="ECO:0000256" key="11">
    <source>
        <dbReference type="ARBA" id="ARBA00023304"/>
    </source>
</evidence>
<dbReference type="NCBIfam" id="TIGR01122">
    <property type="entry name" value="ilvE_I"/>
    <property type="match status" value="1"/>
</dbReference>
<keyword evidence="9 17" id="KW-0808">Transferase</keyword>
<keyword evidence="8 17" id="KW-0028">Amino-acid biosynthesis</keyword>
<comment type="pathway">
    <text evidence="3 17">Amino-acid biosynthesis; L-isoleucine biosynthesis; L-isoleucine from 2-oxobutanoate: step 4/4.</text>
</comment>
<dbReference type="GO" id="GO:0009097">
    <property type="term" value="P:isoleucine biosynthetic process"/>
    <property type="evidence" value="ECO:0007669"/>
    <property type="project" value="UniProtKB-UniPathway"/>
</dbReference>
<name>A0A178ILC6_9BACT</name>
<comment type="catalytic activity">
    <reaction evidence="14 17">
        <text>L-leucine + 2-oxoglutarate = 4-methyl-2-oxopentanoate + L-glutamate</text>
        <dbReference type="Rhea" id="RHEA:18321"/>
        <dbReference type="ChEBI" id="CHEBI:16810"/>
        <dbReference type="ChEBI" id="CHEBI:17865"/>
        <dbReference type="ChEBI" id="CHEBI:29985"/>
        <dbReference type="ChEBI" id="CHEBI:57427"/>
        <dbReference type="EC" id="2.6.1.42"/>
    </reaction>
</comment>
<dbReference type="InterPro" id="IPR018300">
    <property type="entry name" value="Aminotrans_IV_CS"/>
</dbReference>
<evidence type="ECO:0000256" key="13">
    <source>
        <dbReference type="ARBA" id="ARBA00048798"/>
    </source>
</evidence>
<evidence type="ECO:0000256" key="10">
    <source>
        <dbReference type="ARBA" id="ARBA00022898"/>
    </source>
</evidence>
<dbReference type="UniPathway" id="UPA00047">
    <property type="reaction ID" value="UER00058"/>
</dbReference>
<keyword evidence="19" id="KW-1185">Reference proteome</keyword>
<dbReference type="NCBIfam" id="NF006185">
    <property type="entry name" value="PRK08320.1"/>
    <property type="match status" value="1"/>
</dbReference>
<evidence type="ECO:0000256" key="16">
    <source>
        <dbReference type="RuleBase" id="RU004516"/>
    </source>
</evidence>
<dbReference type="Gene3D" id="3.30.470.10">
    <property type="match status" value="1"/>
</dbReference>
<comment type="caution">
    <text evidence="18">The sequence shown here is derived from an EMBL/GenBank/DDBJ whole genome shotgun (WGS) entry which is preliminary data.</text>
</comment>
<evidence type="ECO:0000256" key="2">
    <source>
        <dbReference type="ARBA" id="ARBA00003109"/>
    </source>
</evidence>
<dbReference type="GO" id="GO:0052655">
    <property type="term" value="F:L-valine-2-oxoglutarate transaminase activity"/>
    <property type="evidence" value="ECO:0007669"/>
    <property type="project" value="RHEA"/>
</dbReference>
<dbReference type="CDD" id="cd01558">
    <property type="entry name" value="D-AAT_like"/>
    <property type="match status" value="1"/>
</dbReference>
<reference evidence="18 19" key="1">
    <citation type="submission" date="2016-01" db="EMBL/GenBank/DDBJ databases">
        <title>High potential of lignocellulose degradation of a new Verrucomicrobia species.</title>
        <authorList>
            <person name="Wang Y."/>
            <person name="Shi Y."/>
            <person name="Qiu Z."/>
            <person name="Liu S."/>
            <person name="Yang H."/>
        </authorList>
    </citation>
    <scope>NUCLEOTIDE SEQUENCE [LARGE SCALE GENOMIC DNA]</scope>
    <source>
        <strain evidence="18 19">TSB47</strain>
    </source>
</reference>
<dbReference type="PANTHER" id="PTHR42743">
    <property type="entry name" value="AMINO-ACID AMINOTRANSFERASE"/>
    <property type="match status" value="1"/>
</dbReference>
<dbReference type="InterPro" id="IPR043131">
    <property type="entry name" value="BCAT-like_N"/>
</dbReference>
<dbReference type="UniPathway" id="UPA00048">
    <property type="reaction ID" value="UER00073"/>
</dbReference>
<dbReference type="GO" id="GO:0009098">
    <property type="term" value="P:L-leucine biosynthetic process"/>
    <property type="evidence" value="ECO:0007669"/>
    <property type="project" value="UniProtKB-UniPathway"/>
</dbReference>
<dbReference type="Pfam" id="PF01063">
    <property type="entry name" value="Aminotran_4"/>
    <property type="match status" value="1"/>
</dbReference>
<proteinExistence type="inferred from homology"/>
<evidence type="ECO:0000256" key="3">
    <source>
        <dbReference type="ARBA" id="ARBA00004824"/>
    </source>
</evidence>
<comment type="cofactor">
    <cofactor evidence="1 16">
        <name>pyridoxal 5'-phosphate</name>
        <dbReference type="ChEBI" id="CHEBI:597326"/>
    </cofactor>
</comment>
<evidence type="ECO:0000256" key="17">
    <source>
        <dbReference type="RuleBase" id="RU364094"/>
    </source>
</evidence>
<evidence type="ECO:0000256" key="6">
    <source>
        <dbReference type="ARBA" id="ARBA00009320"/>
    </source>
</evidence>
<sequence>MKIYLDGKFVDQADAKVSVFDHGLLYGDGVFEGIRLYQGNIFRLEEHLERLEYSAKAILLKMPWTRKEISDATCETCRQNNLADAYIRLVVTRGVGDLGLSPWLCPKPSIFIIADKIALYPEECYIKGLEIVTVPTRRLNPAAFSPAIKSLNYLNNILAKIEARQFGAREAIMLNDQGYVAECTGDNVFIVHKGEIITPSATQGALKGITRGAVFDIAKEIGVPIREDNLTRYDVWNANEVFLTGTAAETIPITKLDGREIGDGKPGPVFAKVLAAFHKRVLTEGTRI</sequence>
<evidence type="ECO:0000256" key="4">
    <source>
        <dbReference type="ARBA" id="ARBA00004931"/>
    </source>
</evidence>
<dbReference type="GO" id="GO:0052654">
    <property type="term" value="F:L-leucine-2-oxoglutarate transaminase activity"/>
    <property type="evidence" value="ECO:0007669"/>
    <property type="project" value="RHEA"/>
</dbReference>
<dbReference type="STRING" id="1184151.AW736_07070"/>
<dbReference type="PANTHER" id="PTHR42743:SF11">
    <property type="entry name" value="AMINODEOXYCHORISMATE LYASE"/>
    <property type="match status" value="1"/>
</dbReference>
<accession>A0A178ILC6</accession>
<comment type="function">
    <text evidence="2 17">Acts on leucine, isoleucine and valine.</text>
</comment>
<dbReference type="GO" id="GO:0005829">
    <property type="term" value="C:cytosol"/>
    <property type="evidence" value="ECO:0007669"/>
    <property type="project" value="TreeGrafter"/>
</dbReference>
<dbReference type="RefSeq" id="WP_068769478.1">
    <property type="nucleotide sequence ID" value="NZ_CP109796.1"/>
</dbReference>
<evidence type="ECO:0000256" key="5">
    <source>
        <dbReference type="ARBA" id="ARBA00005072"/>
    </source>
</evidence>
<evidence type="ECO:0000313" key="18">
    <source>
        <dbReference type="EMBL" id="OAM90674.1"/>
    </source>
</evidence>
<comment type="similarity">
    <text evidence="6 15">Belongs to the class-IV pyridoxal-phosphate-dependent aminotransferase family.</text>
</comment>
<dbReference type="SUPFAM" id="SSF56752">
    <property type="entry name" value="D-aminoacid aminotransferase-like PLP-dependent enzymes"/>
    <property type="match status" value="1"/>
</dbReference>
<evidence type="ECO:0000256" key="12">
    <source>
        <dbReference type="ARBA" id="ARBA00048212"/>
    </source>
</evidence>
<protein>
    <recommendedName>
        <fullName evidence="17">Branched-chain-amino-acid aminotransferase</fullName>
        <shortName evidence="17">BCAT</shortName>
        <ecNumber evidence="17">2.6.1.42</ecNumber>
    </recommendedName>
</protein>
<dbReference type="GO" id="GO:0009099">
    <property type="term" value="P:L-valine biosynthetic process"/>
    <property type="evidence" value="ECO:0007669"/>
    <property type="project" value="UniProtKB-UniPathway"/>
</dbReference>
<keyword evidence="7 17" id="KW-0032">Aminotransferase</keyword>
<evidence type="ECO:0000256" key="9">
    <source>
        <dbReference type="ARBA" id="ARBA00022679"/>
    </source>
</evidence>
<keyword evidence="10 16" id="KW-0663">Pyridoxal phosphate</keyword>
<dbReference type="InterPro" id="IPR050571">
    <property type="entry name" value="Class-IV_PLP-Dep_Aminotrnsfr"/>
</dbReference>
<keyword evidence="11 17" id="KW-0100">Branched-chain amino acid biosynthesis</keyword>